<evidence type="ECO:0000256" key="1">
    <source>
        <dbReference type="SAM" id="Phobius"/>
    </source>
</evidence>
<dbReference type="Proteomes" id="UP000672011">
    <property type="component" value="Chromosome"/>
</dbReference>
<keyword evidence="1" id="KW-0472">Membrane</keyword>
<dbReference type="RefSeq" id="WP_230476453.1">
    <property type="nucleotide sequence ID" value="NZ_CP072842.1"/>
</dbReference>
<evidence type="ECO:0000313" key="2">
    <source>
        <dbReference type="EMBL" id="QTV05809.1"/>
    </source>
</evidence>
<accession>A0ABX7XDA0</accession>
<gene>
    <name evidence="2" type="ORF">J9309_00180</name>
</gene>
<keyword evidence="1" id="KW-0812">Transmembrane</keyword>
<feature type="transmembrane region" description="Helical" evidence="1">
    <location>
        <begin position="7"/>
        <end position="24"/>
    </location>
</feature>
<reference evidence="2 3" key="1">
    <citation type="journal article" date="2021" name="Int. J. Syst. Evol. Microbiol.">
        <title>Faecalibacter bovis sp. nov., isolated from cow faeces.</title>
        <authorList>
            <person name="Li F."/>
            <person name="Zhao W."/>
            <person name="Hong Q."/>
            <person name="Shao Q."/>
            <person name="Song J."/>
            <person name="Yang S."/>
        </authorList>
    </citation>
    <scope>NUCLEOTIDE SEQUENCE [LARGE SCALE GENOMIC DNA]</scope>
    <source>
        <strain evidence="2 3">ZY171143</strain>
    </source>
</reference>
<protein>
    <submittedName>
        <fullName evidence="2">Uncharacterized protein</fullName>
    </submittedName>
</protein>
<feature type="transmembrane region" description="Helical" evidence="1">
    <location>
        <begin position="30"/>
        <end position="47"/>
    </location>
</feature>
<reference evidence="3" key="2">
    <citation type="submission" date="2021-04" db="EMBL/GenBank/DDBJ databases">
        <title>Taxonomy of Flavobacteriaceae bacterium ZY171143.</title>
        <authorList>
            <person name="Li F."/>
        </authorList>
    </citation>
    <scope>NUCLEOTIDE SEQUENCE [LARGE SCALE GENOMIC DNA]</scope>
    <source>
        <strain evidence="3">ZY171143</strain>
    </source>
</reference>
<organism evidence="2 3">
    <name type="scientific">Faecalibacter bovis</name>
    <dbReference type="NCBI Taxonomy" id="2898187"/>
    <lineage>
        <taxon>Bacteria</taxon>
        <taxon>Pseudomonadati</taxon>
        <taxon>Bacteroidota</taxon>
        <taxon>Flavobacteriia</taxon>
        <taxon>Flavobacteriales</taxon>
        <taxon>Weeksellaceae</taxon>
        <taxon>Faecalibacter</taxon>
    </lineage>
</organism>
<evidence type="ECO:0000313" key="3">
    <source>
        <dbReference type="Proteomes" id="UP000672011"/>
    </source>
</evidence>
<name>A0ABX7XDA0_9FLAO</name>
<proteinExistence type="predicted"/>
<sequence>MILKNKINQLIIIIIGIIGMYFLLKKADSFATLFFIAIYISISYFWLRIYGLSINNNVFYLENVFFKKKYVKSDIKKIYRKSFYYYRFTLNNGKIYNVMAKENDINDLNNID</sequence>
<keyword evidence="3" id="KW-1185">Reference proteome</keyword>
<dbReference type="EMBL" id="CP072842">
    <property type="protein sequence ID" value="QTV05809.1"/>
    <property type="molecule type" value="Genomic_DNA"/>
</dbReference>
<keyword evidence="1" id="KW-1133">Transmembrane helix</keyword>